<name>A0ABW1MUU8_9ACTN</name>
<comment type="caution">
    <text evidence="2">The sequence shown here is derived from an EMBL/GenBank/DDBJ whole genome shotgun (WGS) entry which is preliminary data.</text>
</comment>
<sequence>MPVKKIWPIDHACGHSVETDLTARPADQRAGYARWLAARDCTDCWRATREEGSESTAEWLAKKRAEEQAEAETWAERYRMPPLEGSERAVGWAARCRRQLVTAAYSTLVIEGGADESGWEAIEDAVRTITRAGWWIDQRAADPADLPELLQAASETDRSTENPHF</sequence>
<evidence type="ECO:0000313" key="3">
    <source>
        <dbReference type="Proteomes" id="UP001596139"/>
    </source>
</evidence>
<proteinExistence type="predicted"/>
<gene>
    <name evidence="2" type="ORF">ACFP4F_31490</name>
</gene>
<feature type="compositionally biased region" description="Basic and acidic residues" evidence="1">
    <location>
        <begin position="155"/>
        <end position="165"/>
    </location>
</feature>
<accession>A0ABW1MUU8</accession>
<organism evidence="2 3">
    <name type="scientific">Streptomyces ochraceiscleroticus</name>
    <dbReference type="NCBI Taxonomy" id="47761"/>
    <lineage>
        <taxon>Bacteria</taxon>
        <taxon>Bacillati</taxon>
        <taxon>Actinomycetota</taxon>
        <taxon>Actinomycetes</taxon>
        <taxon>Kitasatosporales</taxon>
        <taxon>Streptomycetaceae</taxon>
        <taxon>Streptomyces</taxon>
    </lineage>
</organism>
<evidence type="ECO:0000256" key="1">
    <source>
        <dbReference type="SAM" id="MobiDB-lite"/>
    </source>
</evidence>
<evidence type="ECO:0000313" key="2">
    <source>
        <dbReference type="EMBL" id="MFC6067043.1"/>
    </source>
</evidence>
<protein>
    <submittedName>
        <fullName evidence="2">Uncharacterized protein</fullName>
    </submittedName>
</protein>
<keyword evidence="3" id="KW-1185">Reference proteome</keyword>
<dbReference type="EMBL" id="JBHSPX010000009">
    <property type="protein sequence ID" value="MFC6067043.1"/>
    <property type="molecule type" value="Genomic_DNA"/>
</dbReference>
<reference evidence="3" key="1">
    <citation type="journal article" date="2019" name="Int. J. Syst. Evol. Microbiol.">
        <title>The Global Catalogue of Microorganisms (GCM) 10K type strain sequencing project: providing services to taxonomists for standard genome sequencing and annotation.</title>
        <authorList>
            <consortium name="The Broad Institute Genomics Platform"/>
            <consortium name="The Broad Institute Genome Sequencing Center for Infectious Disease"/>
            <person name="Wu L."/>
            <person name="Ma J."/>
        </authorList>
    </citation>
    <scope>NUCLEOTIDE SEQUENCE [LARGE SCALE GENOMIC DNA]</scope>
    <source>
        <strain evidence="3">CGMCC 1.15180</strain>
    </source>
</reference>
<dbReference type="RefSeq" id="WP_031054723.1">
    <property type="nucleotide sequence ID" value="NZ_JBHSPX010000009.1"/>
</dbReference>
<feature type="region of interest" description="Disordered" evidence="1">
    <location>
        <begin position="146"/>
        <end position="165"/>
    </location>
</feature>
<dbReference type="Proteomes" id="UP001596139">
    <property type="component" value="Unassembled WGS sequence"/>
</dbReference>